<feature type="transmembrane region" description="Helical" evidence="1">
    <location>
        <begin position="183"/>
        <end position="201"/>
    </location>
</feature>
<protein>
    <submittedName>
        <fullName evidence="2">Uncharacterized protein</fullName>
    </submittedName>
</protein>
<feature type="transmembrane region" description="Helical" evidence="1">
    <location>
        <begin position="45"/>
        <end position="66"/>
    </location>
</feature>
<dbReference type="Proteomes" id="UP000319722">
    <property type="component" value="Unassembled WGS sequence"/>
</dbReference>
<evidence type="ECO:0000313" key="3">
    <source>
        <dbReference type="Proteomes" id="UP000319722"/>
    </source>
</evidence>
<dbReference type="EMBL" id="VIVL01000004">
    <property type="protein sequence ID" value="TWD86385.1"/>
    <property type="molecule type" value="Genomic_DNA"/>
</dbReference>
<accession>A0A561C596</accession>
<gene>
    <name evidence="2" type="ORF">FB547_104329</name>
</gene>
<keyword evidence="1" id="KW-0812">Transmembrane</keyword>
<evidence type="ECO:0000256" key="1">
    <source>
        <dbReference type="SAM" id="Phobius"/>
    </source>
</evidence>
<keyword evidence="1" id="KW-1133">Transmembrane helix</keyword>
<reference evidence="2 3" key="1">
    <citation type="submission" date="2019-06" db="EMBL/GenBank/DDBJ databases">
        <title>Sorghum-associated microbial communities from plants grown in Nebraska, USA.</title>
        <authorList>
            <person name="Schachtman D."/>
        </authorList>
    </citation>
    <scope>NUCLEOTIDE SEQUENCE [LARGE SCALE GENOMIC DNA]</scope>
    <source>
        <strain evidence="2 3">T529</strain>
    </source>
</reference>
<name>A0A561C596_9BURK</name>
<proteinExistence type="predicted"/>
<organism evidence="2 3">
    <name type="scientific">Variovorax beijingensis</name>
    <dbReference type="NCBI Taxonomy" id="2496117"/>
    <lineage>
        <taxon>Bacteria</taxon>
        <taxon>Pseudomonadati</taxon>
        <taxon>Pseudomonadota</taxon>
        <taxon>Betaproteobacteria</taxon>
        <taxon>Burkholderiales</taxon>
        <taxon>Comamonadaceae</taxon>
        <taxon>Variovorax</taxon>
    </lineage>
</organism>
<sequence>MRVCFLPPRDTSWGALVRGLLFSEVYSIAAVVLMLYTVFRIQGPWFYAALLAQLVLHFYMTTEILISNDEIERLTGYGLIRREGVLRFCGYVPRRRRLRTLGFPIRAIEEIGSAAVLVHLYDGTQVQLPKLSLEGQRLFKSVFESMNAGADAEALKKQYASLAPGILVTLEYKESPQLPKWRYWTSMILLVPGLYVGWKLYGLLFR</sequence>
<comment type="caution">
    <text evidence="2">The sequence shown here is derived from an EMBL/GenBank/DDBJ whole genome shotgun (WGS) entry which is preliminary data.</text>
</comment>
<feature type="transmembrane region" description="Helical" evidence="1">
    <location>
        <begin position="20"/>
        <end position="39"/>
    </location>
</feature>
<keyword evidence="1" id="KW-0472">Membrane</keyword>
<dbReference type="AlphaFoldDB" id="A0A561C596"/>
<evidence type="ECO:0000313" key="2">
    <source>
        <dbReference type="EMBL" id="TWD86385.1"/>
    </source>
</evidence>